<dbReference type="Proteomes" id="UP000247278">
    <property type="component" value="Segment"/>
</dbReference>
<evidence type="ECO:0000256" key="1">
    <source>
        <dbReference type="ARBA" id="ARBA00020269"/>
    </source>
</evidence>
<comment type="subunit">
    <text evidence="8">Homomultimer; when bound to the RRE. Multimeric assembly is essential for activity.</text>
</comment>
<evidence type="ECO:0000256" key="3">
    <source>
        <dbReference type="ARBA" id="ARBA00022562"/>
    </source>
</evidence>
<feature type="region of interest" description="Disordered" evidence="9">
    <location>
        <begin position="24"/>
        <end position="51"/>
    </location>
</feature>
<evidence type="ECO:0000256" key="7">
    <source>
        <dbReference type="ARBA" id="ARBA00031496"/>
    </source>
</evidence>
<dbReference type="Pfam" id="PF00424">
    <property type="entry name" value="REV"/>
    <property type="match status" value="1"/>
</dbReference>
<keyword evidence="4 8" id="KW-0509">mRNA transport</keyword>
<evidence type="ECO:0000313" key="11">
    <source>
        <dbReference type="Proteomes" id="UP000247278"/>
    </source>
</evidence>
<dbReference type="GO" id="GO:0051028">
    <property type="term" value="P:mRNA transport"/>
    <property type="evidence" value="ECO:0007669"/>
    <property type="project" value="UniProtKB-KW"/>
</dbReference>
<proteinExistence type="predicted"/>
<dbReference type="InterPro" id="IPR000625">
    <property type="entry name" value="REV_protein"/>
</dbReference>
<comment type="function">
    <text evidence="8">Escorts unspliced or incompletely spliced viral pre-mRNAs (late transcripts) out of the nucleus of infected cells. These pre-mRNAs carry a recognition sequence called Rev responsive element (RRE) located in the env gene, that is not present in fully spliced viral mRNAs (early transcripts). This function is essential since most viral proteins are translated from unspliced or partially spliced pre-mRNAs which cannot exit the nucleus by the pathway used by fully processed cellular mRNAs.</text>
</comment>
<organismHost>
    <name type="scientific">Cercopithecidae</name>
    <name type="common">Old World monkeys</name>
    <dbReference type="NCBI Taxonomy" id="9527"/>
</organismHost>
<gene>
    <name evidence="8 10" type="primary">rev</name>
</gene>
<feature type="compositionally biased region" description="Basic residues" evidence="9">
    <location>
        <begin position="38"/>
        <end position="49"/>
    </location>
</feature>
<evidence type="ECO:0000256" key="6">
    <source>
        <dbReference type="ARBA" id="ARBA00023200"/>
    </source>
</evidence>
<dbReference type="EMBL" id="FJ424863">
    <property type="protein sequence ID" value="ACM63170.1"/>
    <property type="molecule type" value="Genomic_RNA"/>
</dbReference>
<feature type="region of interest" description="Disordered" evidence="9">
    <location>
        <begin position="67"/>
        <end position="104"/>
    </location>
</feature>
<sequence>MAGRSDEDLQELLTKIRIIRLLYQSNPCPEPGPSRNSTRNRRRRWKGRQRQIDQIAGRILAAHLGRSQNPDCVDLPDISHLTIGDQGNNTQPDRAPDQTTEKSE</sequence>
<comment type="subcellular location">
    <subcellularLocation>
        <location evidence="8">Host cytoplasm</location>
    </subcellularLocation>
    <subcellularLocation>
        <location evidence="8">Host nucleus</location>
        <location evidence="8">Host nucleolus</location>
    </subcellularLocation>
</comment>
<evidence type="ECO:0000256" key="4">
    <source>
        <dbReference type="ARBA" id="ARBA00022816"/>
    </source>
</evidence>
<organismHost>
    <name type="scientific">Pan troglodytes</name>
    <name type="common">Chimpanzee</name>
    <dbReference type="NCBI Taxonomy" id="9598"/>
</organismHost>
<accession>B9V2S0</accession>
<dbReference type="GO" id="GO:0044196">
    <property type="term" value="C:host cell nucleolus"/>
    <property type="evidence" value="ECO:0007669"/>
    <property type="project" value="UniProtKB-SubCell"/>
</dbReference>
<evidence type="ECO:0000256" key="2">
    <source>
        <dbReference type="ARBA" id="ARBA00022448"/>
    </source>
</evidence>
<keyword evidence="6 8" id="KW-1035">Host cytoplasm</keyword>
<feature type="compositionally biased region" description="Basic and acidic residues" evidence="9">
    <location>
        <begin position="94"/>
        <end position="104"/>
    </location>
</feature>
<dbReference type="GO" id="GO:0003723">
    <property type="term" value="F:RNA binding"/>
    <property type="evidence" value="ECO:0007669"/>
    <property type="project" value="UniProtKB-KW"/>
</dbReference>
<dbReference type="GO" id="GO:0003700">
    <property type="term" value="F:DNA-binding transcription factor activity"/>
    <property type="evidence" value="ECO:0007669"/>
    <property type="project" value="InterPro"/>
</dbReference>
<evidence type="ECO:0000256" key="5">
    <source>
        <dbReference type="ARBA" id="ARBA00022884"/>
    </source>
</evidence>
<keyword evidence="2 8" id="KW-0813">Transport</keyword>
<dbReference type="GO" id="GO:0030430">
    <property type="term" value="C:host cell cytoplasm"/>
    <property type="evidence" value="ECO:0007669"/>
    <property type="project" value="UniProtKB-SubCell"/>
</dbReference>
<keyword evidence="5 8" id="KW-0694">RNA-binding</keyword>
<dbReference type="Gene3D" id="6.10.140.630">
    <property type="match status" value="1"/>
</dbReference>
<keyword evidence="3 8" id="KW-1048">Host nucleus</keyword>
<evidence type="ECO:0000256" key="9">
    <source>
        <dbReference type="SAM" id="MobiDB-lite"/>
    </source>
</evidence>
<organism evidence="10 11">
    <name type="scientific">Simian immunodeficiency virus</name>
    <name type="common">SIV</name>
    <dbReference type="NCBI Taxonomy" id="11723"/>
    <lineage>
        <taxon>Viruses</taxon>
        <taxon>Riboviria</taxon>
        <taxon>Pararnavirae</taxon>
        <taxon>Artverviricota</taxon>
        <taxon>Revtraviricetes</taxon>
        <taxon>Ortervirales</taxon>
        <taxon>Retroviridae</taxon>
        <taxon>Orthoretrovirinae</taxon>
        <taxon>Lentivirus</taxon>
        <taxon>Lentivirus simimdef</taxon>
    </lineage>
</organism>
<evidence type="ECO:0000313" key="10">
    <source>
        <dbReference type="EMBL" id="ACM63170.1"/>
    </source>
</evidence>
<evidence type="ECO:0000256" key="8">
    <source>
        <dbReference type="RuleBase" id="RU364044"/>
    </source>
</evidence>
<protein>
    <recommendedName>
        <fullName evidence="1 8">Protein Rev</fullName>
    </recommendedName>
    <alternativeName>
        <fullName evidence="7 8">Regulator of expression of viral proteins</fullName>
    </alternativeName>
</protein>
<name>B9V2S0_SIV</name>
<reference evidence="10 11" key="1">
    <citation type="journal article" date="2009" name="J. Virol.">
        <title>Origin and biology of simian immunodeficiency virus in wild-living western gorillas.</title>
        <authorList>
            <person name="Takehisa J."/>
            <person name="Kraus M.H."/>
            <person name="Ayouba A."/>
            <person name="Bailes E."/>
            <person name="Van Heuverswyn F."/>
            <person name="Decker J.M."/>
            <person name="Li Y."/>
            <person name="Rudicell R.S."/>
            <person name="Learn G.H."/>
            <person name="Neel C."/>
            <person name="Ngole E.M."/>
            <person name="Shaw G.M."/>
            <person name="Peeters M."/>
            <person name="Sharp P.M."/>
            <person name="Hahn B.H."/>
        </authorList>
    </citation>
    <scope>NUCLEOTIDE SEQUENCE [LARGE SCALE GENOMIC DNA]</scope>
    <source>
        <strain evidence="10">SIVgorCP2135con</strain>
    </source>
</reference>